<proteinExistence type="predicted"/>
<organism evidence="1 2">
    <name type="scientific">Crepidotus variabilis</name>
    <dbReference type="NCBI Taxonomy" id="179855"/>
    <lineage>
        <taxon>Eukaryota</taxon>
        <taxon>Fungi</taxon>
        <taxon>Dikarya</taxon>
        <taxon>Basidiomycota</taxon>
        <taxon>Agaricomycotina</taxon>
        <taxon>Agaricomycetes</taxon>
        <taxon>Agaricomycetidae</taxon>
        <taxon>Agaricales</taxon>
        <taxon>Agaricineae</taxon>
        <taxon>Crepidotaceae</taxon>
        <taxon>Crepidotus</taxon>
    </lineage>
</organism>
<dbReference type="AlphaFoldDB" id="A0A9P6JHT1"/>
<keyword evidence="2" id="KW-1185">Reference proteome</keyword>
<sequence length="139" mass="15373">MSRPPSISSICSERSMILLKRVRKSPRLNTPYDSSRSAGITVGPFVDRVAWFALVLDVKYLEPVSASMNLQSQAVFHLYILPKTYSCVPCAVNLQMLPSRLKTSPTILLCSYLEDGKHFASAVNLIEGQVRRAATPKSS</sequence>
<gene>
    <name evidence="1" type="ORF">CPB83DRAFT_841056</name>
</gene>
<evidence type="ECO:0000313" key="2">
    <source>
        <dbReference type="Proteomes" id="UP000807306"/>
    </source>
</evidence>
<reference evidence="1" key="1">
    <citation type="submission" date="2020-11" db="EMBL/GenBank/DDBJ databases">
        <authorList>
            <consortium name="DOE Joint Genome Institute"/>
            <person name="Ahrendt S."/>
            <person name="Riley R."/>
            <person name="Andreopoulos W."/>
            <person name="Labutti K."/>
            <person name="Pangilinan J."/>
            <person name="Ruiz-Duenas F.J."/>
            <person name="Barrasa J.M."/>
            <person name="Sanchez-Garcia M."/>
            <person name="Camarero S."/>
            <person name="Miyauchi S."/>
            <person name="Serrano A."/>
            <person name="Linde D."/>
            <person name="Babiker R."/>
            <person name="Drula E."/>
            <person name="Ayuso-Fernandez I."/>
            <person name="Pacheco R."/>
            <person name="Padilla G."/>
            <person name="Ferreira P."/>
            <person name="Barriuso J."/>
            <person name="Kellner H."/>
            <person name="Castanera R."/>
            <person name="Alfaro M."/>
            <person name="Ramirez L."/>
            <person name="Pisabarro A.G."/>
            <person name="Kuo A."/>
            <person name="Tritt A."/>
            <person name="Lipzen A."/>
            <person name="He G."/>
            <person name="Yan M."/>
            <person name="Ng V."/>
            <person name="Cullen D."/>
            <person name="Martin F."/>
            <person name="Rosso M.-N."/>
            <person name="Henrissat B."/>
            <person name="Hibbett D."/>
            <person name="Martinez A.T."/>
            <person name="Grigoriev I.V."/>
        </authorList>
    </citation>
    <scope>NUCLEOTIDE SEQUENCE</scope>
    <source>
        <strain evidence="1">CBS 506.95</strain>
    </source>
</reference>
<comment type="caution">
    <text evidence="1">The sequence shown here is derived from an EMBL/GenBank/DDBJ whole genome shotgun (WGS) entry which is preliminary data.</text>
</comment>
<evidence type="ECO:0000313" key="1">
    <source>
        <dbReference type="EMBL" id="KAF9521702.1"/>
    </source>
</evidence>
<dbReference type="EMBL" id="MU158000">
    <property type="protein sequence ID" value="KAF9521702.1"/>
    <property type="molecule type" value="Genomic_DNA"/>
</dbReference>
<protein>
    <submittedName>
        <fullName evidence="1">Uncharacterized protein</fullName>
    </submittedName>
</protein>
<name>A0A9P6JHT1_9AGAR</name>
<accession>A0A9P6JHT1</accession>
<dbReference type="Proteomes" id="UP000807306">
    <property type="component" value="Unassembled WGS sequence"/>
</dbReference>